<sequence length="188" mass="20287">MGFPSPAADYTEQSLSITSICGYDANCRTLETSAGYAIVNVAKQPSVGDSVLISFCGKMDIVTVQGKALITQEGEAIEGDSLDDAKPGLFPVFECRSHAGRKGPPPQGEIHFRDVPMKLNEFAAGLTKDGLLVLCLNDGEITDYLVTSNALRTLIRREGDRLSSQVLGDEDRVVNLNSLREDLKVLKP</sequence>
<accession>A0A0P1AV23</accession>
<dbReference type="GeneID" id="36396402"/>
<dbReference type="EMBL" id="CCYD01001398">
    <property type="protein sequence ID" value="CEG45024.1"/>
    <property type="molecule type" value="Genomic_DNA"/>
</dbReference>
<dbReference type="RefSeq" id="XP_024581393.1">
    <property type="nucleotide sequence ID" value="XM_024715723.1"/>
</dbReference>
<evidence type="ECO:0000313" key="2">
    <source>
        <dbReference type="Proteomes" id="UP000054928"/>
    </source>
</evidence>
<organism evidence="1 2">
    <name type="scientific">Plasmopara halstedii</name>
    <name type="common">Downy mildew of sunflower</name>
    <dbReference type="NCBI Taxonomy" id="4781"/>
    <lineage>
        <taxon>Eukaryota</taxon>
        <taxon>Sar</taxon>
        <taxon>Stramenopiles</taxon>
        <taxon>Oomycota</taxon>
        <taxon>Peronosporomycetes</taxon>
        <taxon>Peronosporales</taxon>
        <taxon>Peronosporaceae</taxon>
        <taxon>Plasmopara</taxon>
    </lineage>
</organism>
<evidence type="ECO:0000313" key="1">
    <source>
        <dbReference type="EMBL" id="CEG45024.1"/>
    </source>
</evidence>
<reference evidence="2" key="1">
    <citation type="submission" date="2014-09" db="EMBL/GenBank/DDBJ databases">
        <authorList>
            <person name="Sharma Rahul"/>
            <person name="Thines Marco"/>
        </authorList>
    </citation>
    <scope>NUCLEOTIDE SEQUENCE [LARGE SCALE GENOMIC DNA]</scope>
</reference>
<name>A0A0P1AV23_PLAHL</name>
<protein>
    <submittedName>
        <fullName evidence="1">Uncharacterized protein</fullName>
    </submittedName>
</protein>
<dbReference type="Proteomes" id="UP000054928">
    <property type="component" value="Unassembled WGS sequence"/>
</dbReference>
<dbReference type="AlphaFoldDB" id="A0A0P1AV23"/>
<proteinExistence type="predicted"/>
<keyword evidence="2" id="KW-1185">Reference proteome</keyword>